<feature type="region of interest" description="Disordered" evidence="1">
    <location>
        <begin position="261"/>
        <end position="280"/>
    </location>
</feature>
<gene>
    <name evidence="3" type="ORF">PGLA2088_LOCUS9615</name>
</gene>
<proteinExistence type="predicted"/>
<sequence length="674" mass="74398">MEEPHDASFADLQKHVSKVVKKVLKEELDEVKDLLLCVLRQQSSLSDGIKKTRSTALKPERCKRLVPTTMPRIFTDESRSNDSPVTLDQLQEKHADWLRSVSISEDIGRMSPLADPSQLRSVIAQARLKPMKPKTSKEGSASSSLMVIPVLSNHSIRAPPVGINGDEESPAHSLDNAVSIIGASSLPAPAHPLGKAVRILGDAESVSDGNLKPPCSPFSAPCAPSLDGLHSIHGPPALEPQPRSFASYQKGRRQRRLVEFLENTNNDTNNNSSPNNKHGAKRSCGSLAQIWAARDELLVFSYDDCVMAEAVDKKFKIDPRKEASLSRYGQCTSSTAQVLFKLFGILTFQGRAGYLLPAIVNLILLWAATWTLVRDDDHTHRRLKLWSAFNGALMCLGMVMALCCLRRTQIQKLVAPECCPLRLYSQWISTIPSDLLAATVFLVMQFSLTSWYLSQAKGQQCENYDSWRLQLSHVVSAAVFAVLMFLKLHVLSCLNLMIDDFSRQYAEHGDAEQGILQWSIIQATLNQASNRLEGSFLISFTAIVAGFATLTADLFSSAEMLGRGQACSGEESWLLQPLLMIISKGLLLTYVLLRAARISHKCDRTKHFINSLLPPPSEDSSYLDTGRSYLVRYIDDSAAGFCIQGGRITVFAVMKLFYGMCALTFAIITQAYSS</sequence>
<name>A0A813IKH6_POLGL</name>
<dbReference type="AlphaFoldDB" id="A0A813IKH6"/>
<comment type="caution">
    <text evidence="3">The sequence shown here is derived from an EMBL/GenBank/DDBJ whole genome shotgun (WGS) entry which is preliminary data.</text>
</comment>
<protein>
    <submittedName>
        <fullName evidence="3">Uncharacterized protein</fullName>
    </submittedName>
</protein>
<keyword evidence="2" id="KW-1133">Transmembrane helix</keyword>
<feature type="compositionally biased region" description="Low complexity" evidence="1">
    <location>
        <begin position="263"/>
        <end position="276"/>
    </location>
</feature>
<feature type="transmembrane region" description="Helical" evidence="2">
    <location>
        <begin position="536"/>
        <end position="555"/>
    </location>
</feature>
<feature type="transmembrane region" description="Helical" evidence="2">
    <location>
        <begin position="575"/>
        <end position="596"/>
    </location>
</feature>
<evidence type="ECO:0000313" key="4">
    <source>
        <dbReference type="Proteomes" id="UP000626109"/>
    </source>
</evidence>
<organism evidence="3 4">
    <name type="scientific">Polarella glacialis</name>
    <name type="common">Dinoflagellate</name>
    <dbReference type="NCBI Taxonomy" id="89957"/>
    <lineage>
        <taxon>Eukaryota</taxon>
        <taxon>Sar</taxon>
        <taxon>Alveolata</taxon>
        <taxon>Dinophyceae</taxon>
        <taxon>Suessiales</taxon>
        <taxon>Suessiaceae</taxon>
        <taxon>Polarella</taxon>
    </lineage>
</organism>
<feature type="transmembrane region" description="Helical" evidence="2">
    <location>
        <begin position="474"/>
        <end position="498"/>
    </location>
</feature>
<evidence type="ECO:0000256" key="2">
    <source>
        <dbReference type="SAM" id="Phobius"/>
    </source>
</evidence>
<reference evidence="3" key="1">
    <citation type="submission" date="2021-02" db="EMBL/GenBank/DDBJ databases">
        <authorList>
            <person name="Dougan E. K."/>
            <person name="Rhodes N."/>
            <person name="Thang M."/>
            <person name="Chan C."/>
        </authorList>
    </citation>
    <scope>NUCLEOTIDE SEQUENCE</scope>
</reference>
<dbReference type="EMBL" id="CAJNNW010010669">
    <property type="protein sequence ID" value="CAE8652329.1"/>
    <property type="molecule type" value="Genomic_DNA"/>
</dbReference>
<dbReference type="Proteomes" id="UP000626109">
    <property type="component" value="Unassembled WGS sequence"/>
</dbReference>
<keyword evidence="2" id="KW-0472">Membrane</keyword>
<evidence type="ECO:0000313" key="3">
    <source>
        <dbReference type="EMBL" id="CAE8652329.1"/>
    </source>
</evidence>
<keyword evidence="2" id="KW-0812">Transmembrane</keyword>
<feature type="transmembrane region" description="Helical" evidence="2">
    <location>
        <begin position="656"/>
        <end position="673"/>
    </location>
</feature>
<evidence type="ECO:0000256" key="1">
    <source>
        <dbReference type="SAM" id="MobiDB-lite"/>
    </source>
</evidence>
<accession>A0A813IKH6</accession>
<feature type="transmembrane region" description="Helical" evidence="2">
    <location>
        <begin position="385"/>
        <end position="405"/>
    </location>
</feature>
<feature type="transmembrane region" description="Helical" evidence="2">
    <location>
        <begin position="354"/>
        <end position="373"/>
    </location>
</feature>